<feature type="coiled-coil region" evidence="1">
    <location>
        <begin position="45"/>
        <end position="125"/>
    </location>
</feature>
<organism evidence="2 3">
    <name type="scientific">Fusarium solani</name>
    <name type="common">Filamentous fungus</name>
    <dbReference type="NCBI Taxonomy" id="169388"/>
    <lineage>
        <taxon>Eukaryota</taxon>
        <taxon>Fungi</taxon>
        <taxon>Dikarya</taxon>
        <taxon>Ascomycota</taxon>
        <taxon>Pezizomycotina</taxon>
        <taxon>Sordariomycetes</taxon>
        <taxon>Hypocreomycetidae</taxon>
        <taxon>Hypocreales</taxon>
        <taxon>Nectriaceae</taxon>
        <taxon>Fusarium</taxon>
        <taxon>Fusarium solani species complex</taxon>
    </lineage>
</organism>
<dbReference type="AlphaFoldDB" id="A0A9P9L7W0"/>
<evidence type="ECO:0000256" key="1">
    <source>
        <dbReference type="SAM" id="Coils"/>
    </source>
</evidence>
<keyword evidence="1" id="KW-0175">Coiled coil</keyword>
<protein>
    <submittedName>
        <fullName evidence="2">Uncharacterized protein</fullName>
    </submittedName>
</protein>
<evidence type="ECO:0000313" key="3">
    <source>
        <dbReference type="Proteomes" id="UP000736672"/>
    </source>
</evidence>
<comment type="caution">
    <text evidence="2">The sequence shown here is derived from an EMBL/GenBank/DDBJ whole genome shotgun (WGS) entry which is preliminary data.</text>
</comment>
<reference evidence="2" key="1">
    <citation type="journal article" date="2021" name="Nat. Commun.">
        <title>Genetic determinants of endophytism in the Arabidopsis root mycobiome.</title>
        <authorList>
            <person name="Mesny F."/>
            <person name="Miyauchi S."/>
            <person name="Thiergart T."/>
            <person name="Pickel B."/>
            <person name="Atanasova L."/>
            <person name="Karlsson M."/>
            <person name="Huettel B."/>
            <person name="Barry K.W."/>
            <person name="Haridas S."/>
            <person name="Chen C."/>
            <person name="Bauer D."/>
            <person name="Andreopoulos W."/>
            <person name="Pangilinan J."/>
            <person name="LaButti K."/>
            <person name="Riley R."/>
            <person name="Lipzen A."/>
            <person name="Clum A."/>
            <person name="Drula E."/>
            <person name="Henrissat B."/>
            <person name="Kohler A."/>
            <person name="Grigoriev I.V."/>
            <person name="Martin F.M."/>
            <person name="Hacquard S."/>
        </authorList>
    </citation>
    <scope>NUCLEOTIDE SEQUENCE</scope>
    <source>
        <strain evidence="2">FSSC 5 MPI-SDFR-AT-0091</strain>
    </source>
</reference>
<proteinExistence type="predicted"/>
<dbReference type="OrthoDB" id="10491972at2759"/>
<accession>A0A9P9L7W0</accession>
<name>A0A9P9L7W0_FUSSL</name>
<keyword evidence="3" id="KW-1185">Reference proteome</keyword>
<gene>
    <name evidence="2" type="ORF">B0J15DRAFT_557904</name>
</gene>
<evidence type="ECO:0000313" key="2">
    <source>
        <dbReference type="EMBL" id="KAH7275822.1"/>
    </source>
</evidence>
<dbReference type="Proteomes" id="UP000736672">
    <property type="component" value="Unassembled WGS sequence"/>
</dbReference>
<feature type="coiled-coil region" evidence="1">
    <location>
        <begin position="233"/>
        <end position="323"/>
    </location>
</feature>
<dbReference type="EMBL" id="JAGTJS010000001">
    <property type="protein sequence ID" value="KAH7275822.1"/>
    <property type="molecule type" value="Genomic_DNA"/>
</dbReference>
<sequence length="448" mass="51604">MGTFDHVARRYLVLQGVLLRAVEEDDKPAIMALIQRTQTICDDTITLLSDKKEEFVREQKELLEETQTKLNTELEKAKEDHANFKHQVEQQANEKCEKLLDEKEKRMKEQNRQTIQDKKEKLDAQYEKRFTNRITKKEADLDTKYDGRKTELESEYARRSEELNKEKQDTIATRDSLNKSIEAIKLLNDSLDTLSPQRLGQSGVVGTLLSRQSQEGDLTSAPHQAHDTAASYFSQLDSATQSLEEERRRQEETRAALTSADNTLTELRGRIAGLEGEKATLEARLRTTEEQLQQQTTALEEKIKEHENDKESLRVLRSAQRQDARRKRARYEAADKGPTFWYRTMKDASEALDLFFVAKSCSMKANELVPRLWDVLDDGSLYKRLLGFHNNAQASNWRCLRTLVTKGSFVEKPLPETGCPHHPSEEKCLQVRIVEEEEGGRAMDFPKT</sequence>